<dbReference type="Pfam" id="PF14737">
    <property type="entry name" value="DUF4470"/>
    <property type="match status" value="1"/>
</dbReference>
<accession>A0A4Y7T1S6</accession>
<proteinExistence type="predicted"/>
<dbReference type="PROSITE" id="PS50865">
    <property type="entry name" value="ZF_MYND_2"/>
    <property type="match status" value="1"/>
</dbReference>
<dbReference type="InterPro" id="IPR027974">
    <property type="entry name" value="DUF4470"/>
</dbReference>
<dbReference type="InterPro" id="IPR024119">
    <property type="entry name" value="TF_DEAF-1"/>
</dbReference>
<dbReference type="Pfam" id="PF01753">
    <property type="entry name" value="zf-MYND"/>
    <property type="match status" value="1"/>
</dbReference>
<keyword evidence="1" id="KW-0479">Metal-binding</keyword>
<reference evidence="6 7" key="1">
    <citation type="journal article" date="2019" name="Nat. Ecol. Evol.">
        <title>Megaphylogeny resolves global patterns of mushroom evolution.</title>
        <authorList>
            <person name="Varga T."/>
            <person name="Krizsan K."/>
            <person name="Foldi C."/>
            <person name="Dima B."/>
            <person name="Sanchez-Garcia M."/>
            <person name="Sanchez-Ramirez S."/>
            <person name="Szollosi G.J."/>
            <person name="Szarkandi J.G."/>
            <person name="Papp V."/>
            <person name="Albert L."/>
            <person name="Andreopoulos W."/>
            <person name="Angelini C."/>
            <person name="Antonin V."/>
            <person name="Barry K.W."/>
            <person name="Bougher N.L."/>
            <person name="Buchanan P."/>
            <person name="Buyck B."/>
            <person name="Bense V."/>
            <person name="Catcheside P."/>
            <person name="Chovatia M."/>
            <person name="Cooper J."/>
            <person name="Damon W."/>
            <person name="Desjardin D."/>
            <person name="Finy P."/>
            <person name="Geml J."/>
            <person name="Haridas S."/>
            <person name="Hughes K."/>
            <person name="Justo A."/>
            <person name="Karasinski D."/>
            <person name="Kautmanova I."/>
            <person name="Kiss B."/>
            <person name="Kocsube S."/>
            <person name="Kotiranta H."/>
            <person name="LaButti K.M."/>
            <person name="Lechner B.E."/>
            <person name="Liimatainen K."/>
            <person name="Lipzen A."/>
            <person name="Lukacs Z."/>
            <person name="Mihaltcheva S."/>
            <person name="Morgado L.N."/>
            <person name="Niskanen T."/>
            <person name="Noordeloos M.E."/>
            <person name="Ohm R.A."/>
            <person name="Ortiz-Santana B."/>
            <person name="Ovrebo C."/>
            <person name="Racz N."/>
            <person name="Riley R."/>
            <person name="Savchenko A."/>
            <person name="Shiryaev A."/>
            <person name="Soop K."/>
            <person name="Spirin V."/>
            <person name="Szebenyi C."/>
            <person name="Tomsovsky M."/>
            <person name="Tulloss R.E."/>
            <person name="Uehling J."/>
            <person name="Grigoriev I.V."/>
            <person name="Vagvolgyi C."/>
            <person name="Papp T."/>
            <person name="Martin F.M."/>
            <person name="Miettinen O."/>
            <person name="Hibbett D.S."/>
            <person name="Nagy L.G."/>
        </authorList>
    </citation>
    <scope>NUCLEOTIDE SEQUENCE [LARGE SCALE GENOMIC DNA]</scope>
    <source>
        <strain evidence="6 7">FP101781</strain>
    </source>
</reference>
<evidence type="ECO:0000313" key="6">
    <source>
        <dbReference type="EMBL" id="TEB27898.1"/>
    </source>
</evidence>
<dbReference type="Gene3D" id="6.10.140.2220">
    <property type="match status" value="1"/>
</dbReference>
<keyword evidence="7" id="KW-1185">Reference proteome</keyword>
<sequence length="1192" mass="131443">MSHPLIWPSKTFFYPIGNTGAVSVTADLPPEEPACILLLGCGDPRNILHTVATETHSRPLDFTCCDVEPAVLARNVLLFTLIMDGQASATIWNVFYHSRLDAKSHKVLIDQCNKLIDLSENGQQWRDSQYGATLRMATDYTLSELRRHWGLYAAMPELPAHHRTAIDQEFSTQAKKNAGAGRVSTVTRSLGPLLLQGADVVASSLTSYWKSGTTFTDGKSLAEATILNPTFVYSLAGETCSVHYGTDPLTPFHLASAFAGAKLPTFPQVIKAAKIQFDNWCTSFSTAISKPSPLVVRSIVGDAMAVCHSLRLFAGTGVLRPGIPVAQWKTHLIQFNPWEYVDSPQPAPTCFNVIHTSNLEDHIGLLNVLIPAAPLLSTNASSVIYTESLLALASDPTKEFIEHLKADVTVMGLLLGVCPVDYLCGFASRSNTHELLNAQFGSSKKAKDINIGQFQQIVTWRSPSSCDLIASQIQVRPPSFDPYQMATFFYDVYQSLYAQESAMNFWNQNNTRRPGDYLRAVGSSNITAHYTREAFVLFLKSVKDRLQPTDDDWSSTISRFNNRLLDTWSRANMETLHYQDLVGHLHRYGLYKASTFTPSARKVGPFAPWATIPDLIRIVLVVPRHELHILESSNADEVGTPPLHCEIFGSNCSNLFTSVHAAFGRAVSVGTKDRPQVVFEEDLKGWKGKSPLVVSFTAPSYLLTELEPPSDLGVAFAVRNTPAACATLIKKLGMSLRIFSAKLLDSTLVHILPESPLPARRLQAGGQAGPTTSAFASSSIRDEIGKADRAVIDFDEDCEHVSTLAIRVNITDETSLKLFSAEGSKAVPDIEQVSACVVKVALGGRVQHVVFPFPVVGSQHRLRLARKSRYIEVLVPPSRSFMEDGMKFNPYPVVRNGSTIFPWSIHRISPSSLPVLNVNSAKDLKKWLGLHIASMMSNRERKLRKKRKHDALMFAKDTIHMIFTYAAGIEDAKKPRRIFQLVDEVKKNSDTIFFVDKLRFDGASHTVVCDGYVFAGTPAWIQSIIGTPLEKSFGQLLTNADVVRVPIFQGEMQGWKQLLPAFAERCRTWSHNANCEYNLEGNTIPLSEEMEEVPLCSCGQGKEVEGMLAVPLWKPFAPYVTRVAISPLFAVSYLESVGRARGGGQGRKCAVCRGKGKGDAGLKTCAGCKKVRYCSDACQKKDWKAHKPKCKA</sequence>
<dbReference type="PANTHER" id="PTHR10237:SF15">
    <property type="entry name" value="LD37257P"/>
    <property type="match status" value="1"/>
</dbReference>
<evidence type="ECO:0000256" key="1">
    <source>
        <dbReference type="ARBA" id="ARBA00022723"/>
    </source>
</evidence>
<dbReference type="GO" id="GO:0000981">
    <property type="term" value="F:DNA-binding transcription factor activity, RNA polymerase II-specific"/>
    <property type="evidence" value="ECO:0007669"/>
    <property type="project" value="TreeGrafter"/>
</dbReference>
<evidence type="ECO:0000313" key="7">
    <source>
        <dbReference type="Proteomes" id="UP000298030"/>
    </source>
</evidence>
<dbReference type="InterPro" id="IPR002893">
    <property type="entry name" value="Znf_MYND"/>
</dbReference>
<dbReference type="EMBL" id="QPFP01000036">
    <property type="protein sequence ID" value="TEB27898.1"/>
    <property type="molecule type" value="Genomic_DNA"/>
</dbReference>
<dbReference type="PANTHER" id="PTHR10237">
    <property type="entry name" value="DEFORMED EPIDERMAL AUTOREGULATORY FACTOR 1 HOMOLOG SUPPRESSIN"/>
    <property type="match status" value="1"/>
</dbReference>
<evidence type="ECO:0000256" key="2">
    <source>
        <dbReference type="ARBA" id="ARBA00022771"/>
    </source>
</evidence>
<dbReference type="SUPFAM" id="SSF144232">
    <property type="entry name" value="HIT/MYND zinc finger-like"/>
    <property type="match status" value="1"/>
</dbReference>
<dbReference type="GO" id="GO:0008270">
    <property type="term" value="F:zinc ion binding"/>
    <property type="evidence" value="ECO:0007669"/>
    <property type="project" value="UniProtKB-KW"/>
</dbReference>
<gene>
    <name evidence="6" type="ORF">FA13DRAFT_1666638</name>
</gene>
<protein>
    <recommendedName>
        <fullName evidence="5">MYND-type domain-containing protein</fullName>
    </recommendedName>
</protein>
<evidence type="ECO:0000256" key="4">
    <source>
        <dbReference type="PROSITE-ProRule" id="PRU00134"/>
    </source>
</evidence>
<feature type="domain" description="MYND-type" evidence="5">
    <location>
        <begin position="1149"/>
        <end position="1190"/>
    </location>
</feature>
<dbReference type="AlphaFoldDB" id="A0A4Y7T1S6"/>
<dbReference type="GO" id="GO:0005634">
    <property type="term" value="C:nucleus"/>
    <property type="evidence" value="ECO:0007669"/>
    <property type="project" value="TreeGrafter"/>
</dbReference>
<dbReference type="PROSITE" id="PS01360">
    <property type="entry name" value="ZF_MYND_1"/>
    <property type="match status" value="1"/>
</dbReference>
<dbReference type="Proteomes" id="UP000298030">
    <property type="component" value="Unassembled WGS sequence"/>
</dbReference>
<name>A0A4Y7T1S6_COPMI</name>
<evidence type="ECO:0000259" key="5">
    <source>
        <dbReference type="PROSITE" id="PS50865"/>
    </source>
</evidence>
<dbReference type="STRING" id="71717.A0A4Y7T1S6"/>
<keyword evidence="3" id="KW-0862">Zinc</keyword>
<evidence type="ECO:0000256" key="3">
    <source>
        <dbReference type="ARBA" id="ARBA00022833"/>
    </source>
</evidence>
<organism evidence="6 7">
    <name type="scientific">Coprinellus micaceus</name>
    <name type="common">Glistening ink-cap mushroom</name>
    <name type="synonym">Coprinus micaceus</name>
    <dbReference type="NCBI Taxonomy" id="71717"/>
    <lineage>
        <taxon>Eukaryota</taxon>
        <taxon>Fungi</taxon>
        <taxon>Dikarya</taxon>
        <taxon>Basidiomycota</taxon>
        <taxon>Agaricomycotina</taxon>
        <taxon>Agaricomycetes</taxon>
        <taxon>Agaricomycetidae</taxon>
        <taxon>Agaricales</taxon>
        <taxon>Agaricineae</taxon>
        <taxon>Psathyrellaceae</taxon>
        <taxon>Coprinellus</taxon>
    </lineage>
</organism>
<dbReference type="OrthoDB" id="432970at2759"/>
<keyword evidence="2 4" id="KW-0863">Zinc-finger</keyword>
<comment type="caution">
    <text evidence="6">The sequence shown here is derived from an EMBL/GenBank/DDBJ whole genome shotgun (WGS) entry which is preliminary data.</text>
</comment>